<keyword evidence="3" id="KW-0819">tRNA processing</keyword>
<keyword evidence="5" id="KW-0479">Metal-binding</keyword>
<comment type="cofactor">
    <cofactor evidence="1">
        <name>Zn(2+)</name>
        <dbReference type="ChEBI" id="CHEBI:29105"/>
    </cofactor>
</comment>
<comment type="subunit">
    <text evidence="2">Homodimer.</text>
</comment>
<accession>A0A1Y2FE70</accession>
<sequence length="413" mass="44877">MHTHAQHAQKKLTPSFSSKTKQIDAIDVTFLGTASAVPSATRAHSSLAVRMAGEIWLFDAGEGVQLQLYKSSLKPGHVQRIFITHMHGDHVFGLPPLVASLAQAQEAEIDANAPARVALEIYGPRGLRAYLRNALRYTYTMTSGLWCVHELLLPGESPILSAEQHEKDKHSCEAVGKTLYASQTQGTILFHDILQSPHPHVCVHAAPIKHSCPCLGFVLVEEDVAGSIPSTMIQAIQRNAAAIKADWGLAQPMSLLQRIKEGESITCPDGTLLEPPPRQQGRKLVILGDTFDPSNITPLAMDADLLIHEATNAYLPGVPGAEVKDSDTAASVQATARAHGHSTPDLAGAFAKRIRAKQLIMNHFSSRYKGDMADAEAAVIMDAIRQRAVDTFGSDEVMTAYDWMNVVVRRSKR</sequence>
<dbReference type="GeneID" id="63784367"/>
<dbReference type="OMA" id="GTQRQMM"/>
<dbReference type="Proteomes" id="UP000193685">
    <property type="component" value="Unassembled WGS sequence"/>
</dbReference>
<protein>
    <submittedName>
        <fullName evidence="9">Beta-lactamase-like protein</fullName>
    </submittedName>
</protein>
<dbReference type="AlphaFoldDB" id="A0A1Y2FE70"/>
<evidence type="ECO:0000256" key="1">
    <source>
        <dbReference type="ARBA" id="ARBA00001947"/>
    </source>
</evidence>
<keyword evidence="7" id="KW-0378">Hydrolase</keyword>
<reference evidence="9 10" key="1">
    <citation type="submission" date="2016-07" db="EMBL/GenBank/DDBJ databases">
        <title>Pervasive Adenine N6-methylation of Active Genes in Fungi.</title>
        <authorList>
            <consortium name="DOE Joint Genome Institute"/>
            <person name="Mondo S.J."/>
            <person name="Dannebaum R.O."/>
            <person name="Kuo R.C."/>
            <person name="Labutti K."/>
            <person name="Haridas S."/>
            <person name="Kuo A."/>
            <person name="Salamov A."/>
            <person name="Ahrendt S.R."/>
            <person name="Lipzen A."/>
            <person name="Sullivan W."/>
            <person name="Andreopoulos W.B."/>
            <person name="Clum A."/>
            <person name="Lindquist E."/>
            <person name="Daum C."/>
            <person name="Ramamoorthy G.K."/>
            <person name="Gryganskyi A."/>
            <person name="Culley D."/>
            <person name="Magnuson J.K."/>
            <person name="James T.Y."/>
            <person name="O'Malley M.A."/>
            <person name="Stajich J.E."/>
            <person name="Spatafora J.W."/>
            <person name="Visel A."/>
            <person name="Grigoriev I.V."/>
        </authorList>
    </citation>
    <scope>NUCLEOTIDE SEQUENCE [LARGE SCALE GENOMIC DNA]</scope>
    <source>
        <strain evidence="9 10">12-1054</strain>
    </source>
</reference>
<dbReference type="SUPFAM" id="SSF56281">
    <property type="entry name" value="Metallo-hydrolase/oxidoreductase"/>
    <property type="match status" value="1"/>
</dbReference>
<evidence type="ECO:0000256" key="4">
    <source>
        <dbReference type="ARBA" id="ARBA00022722"/>
    </source>
</evidence>
<evidence type="ECO:0000256" key="3">
    <source>
        <dbReference type="ARBA" id="ARBA00022694"/>
    </source>
</evidence>
<dbReference type="PANTHER" id="PTHR46018:SF2">
    <property type="entry name" value="ZINC PHOSPHODIESTERASE ELAC PROTEIN 1"/>
    <property type="match status" value="1"/>
</dbReference>
<dbReference type="GO" id="GO:0042781">
    <property type="term" value="F:3'-tRNA processing endoribonuclease activity"/>
    <property type="evidence" value="ECO:0007669"/>
    <property type="project" value="TreeGrafter"/>
</dbReference>
<comment type="caution">
    <text evidence="9">The sequence shown here is derived from an EMBL/GenBank/DDBJ whole genome shotgun (WGS) entry which is preliminary data.</text>
</comment>
<evidence type="ECO:0000256" key="6">
    <source>
        <dbReference type="ARBA" id="ARBA00022759"/>
    </source>
</evidence>
<dbReference type="InterPro" id="IPR036866">
    <property type="entry name" value="RibonucZ/Hydroxyglut_hydro"/>
</dbReference>
<evidence type="ECO:0000313" key="9">
    <source>
        <dbReference type="EMBL" id="ORY81917.1"/>
    </source>
</evidence>
<dbReference type="OrthoDB" id="527344at2759"/>
<dbReference type="HAMAP" id="MF_01818">
    <property type="entry name" value="RNase_Z_BN"/>
    <property type="match status" value="1"/>
</dbReference>
<dbReference type="InterPro" id="IPR013471">
    <property type="entry name" value="RNase_Z/BN"/>
</dbReference>
<evidence type="ECO:0000256" key="2">
    <source>
        <dbReference type="ARBA" id="ARBA00011738"/>
    </source>
</evidence>
<organism evidence="9 10">
    <name type="scientific">Protomyces lactucae-debilis</name>
    <dbReference type="NCBI Taxonomy" id="2754530"/>
    <lineage>
        <taxon>Eukaryota</taxon>
        <taxon>Fungi</taxon>
        <taxon>Dikarya</taxon>
        <taxon>Ascomycota</taxon>
        <taxon>Taphrinomycotina</taxon>
        <taxon>Taphrinomycetes</taxon>
        <taxon>Taphrinales</taxon>
        <taxon>Protomycetaceae</taxon>
        <taxon>Protomyces</taxon>
    </lineage>
</organism>
<proteinExistence type="inferred from homology"/>
<keyword evidence="6" id="KW-0255">Endonuclease</keyword>
<dbReference type="STRING" id="56484.A0A1Y2FE70"/>
<keyword evidence="4" id="KW-0540">Nuclease</keyword>
<evidence type="ECO:0000256" key="5">
    <source>
        <dbReference type="ARBA" id="ARBA00022723"/>
    </source>
</evidence>
<dbReference type="EMBL" id="MCFI01000010">
    <property type="protein sequence ID" value="ORY81917.1"/>
    <property type="molecule type" value="Genomic_DNA"/>
</dbReference>
<dbReference type="CDD" id="cd07717">
    <property type="entry name" value="RNaseZ_ZiPD-like_MBL-fold"/>
    <property type="match status" value="1"/>
</dbReference>
<dbReference type="GO" id="GO:0046872">
    <property type="term" value="F:metal ion binding"/>
    <property type="evidence" value="ECO:0007669"/>
    <property type="project" value="UniProtKB-KW"/>
</dbReference>
<dbReference type="PANTHER" id="PTHR46018">
    <property type="entry name" value="ZINC PHOSPHODIESTERASE ELAC PROTEIN 1"/>
    <property type="match status" value="1"/>
</dbReference>
<evidence type="ECO:0000256" key="8">
    <source>
        <dbReference type="ARBA" id="ARBA00022833"/>
    </source>
</evidence>
<dbReference type="GO" id="GO:0005634">
    <property type="term" value="C:nucleus"/>
    <property type="evidence" value="ECO:0007669"/>
    <property type="project" value="TreeGrafter"/>
</dbReference>
<dbReference type="RefSeq" id="XP_040725051.1">
    <property type="nucleotide sequence ID" value="XM_040867768.1"/>
</dbReference>
<dbReference type="Pfam" id="PF23023">
    <property type="entry name" value="Anti-Pycsar_Apyc1"/>
    <property type="match status" value="1"/>
</dbReference>
<evidence type="ECO:0000313" key="10">
    <source>
        <dbReference type="Proteomes" id="UP000193685"/>
    </source>
</evidence>
<evidence type="ECO:0000256" key="7">
    <source>
        <dbReference type="ARBA" id="ARBA00022801"/>
    </source>
</evidence>
<keyword evidence="10" id="KW-1185">Reference proteome</keyword>
<gene>
    <name evidence="9" type="ORF">BCR37DRAFT_347431</name>
</gene>
<dbReference type="Gene3D" id="3.60.15.10">
    <property type="entry name" value="Ribonuclease Z/Hydroxyacylglutathione hydrolase-like"/>
    <property type="match status" value="1"/>
</dbReference>
<name>A0A1Y2FE70_PROLT</name>
<keyword evidence="8" id="KW-0862">Zinc</keyword>